<dbReference type="GO" id="GO:0015744">
    <property type="term" value="P:succinate transport"/>
    <property type="evidence" value="ECO:0007669"/>
    <property type="project" value="TreeGrafter"/>
</dbReference>
<accession>A0A1J0GH43</accession>
<sequence length="257" mass="28145">MYTDDIIQIAAEAGKIILENGGETYRVEQTITMICKSYGVSRTESFVTPTGIMISITNSKNQTISLIRRIHIRTVNLRKVSMINNLSRQVVSAPLSIVDIKKEIEYINNLQPYSEKTTTFFSAFCAGFFTLLFGGNYKDFFVAFIIGAIINYLSLFLDKFEINSFLKNTLSGSVAALIALIANSLHLVGNMDTIIIGSIMLLVPGIAITNAIRDTIAGDLVSGISRSIEALFIAVAISSGTSIIFKIWFLLFGGTLV</sequence>
<comment type="subcellular location">
    <subcellularLocation>
        <location evidence="1">Cell membrane</location>
        <topology evidence="1">Multi-pass membrane protein</topology>
    </subcellularLocation>
</comment>
<feature type="transmembrane region" description="Helical" evidence="7">
    <location>
        <begin position="140"/>
        <end position="157"/>
    </location>
</feature>
<evidence type="ECO:0000256" key="4">
    <source>
        <dbReference type="ARBA" id="ARBA00022989"/>
    </source>
</evidence>
<dbReference type="Proteomes" id="UP000182569">
    <property type="component" value="Chromosome"/>
</dbReference>
<comment type="similarity">
    <text evidence="6">Belongs to the ThrE exporter (TC 2.A.79) family.</text>
</comment>
<keyword evidence="3 7" id="KW-0812">Transmembrane</keyword>
<gene>
    <name evidence="9" type="ORF">A7L45_11645</name>
</gene>
<keyword evidence="4 7" id="KW-1133">Transmembrane helix</keyword>
<evidence type="ECO:0000256" key="7">
    <source>
        <dbReference type="SAM" id="Phobius"/>
    </source>
</evidence>
<evidence type="ECO:0000256" key="2">
    <source>
        <dbReference type="ARBA" id="ARBA00022475"/>
    </source>
</evidence>
<feature type="transmembrane region" description="Helical" evidence="7">
    <location>
        <begin position="169"/>
        <end position="188"/>
    </location>
</feature>
<feature type="domain" description="Threonine/serine exporter-like N-terminal" evidence="8">
    <location>
        <begin position="9"/>
        <end position="247"/>
    </location>
</feature>
<dbReference type="EMBL" id="CP015756">
    <property type="protein sequence ID" value="APC40682.1"/>
    <property type="molecule type" value="Genomic_DNA"/>
</dbReference>
<feature type="transmembrane region" description="Helical" evidence="7">
    <location>
        <begin position="117"/>
        <end position="134"/>
    </location>
</feature>
<evidence type="ECO:0000256" key="1">
    <source>
        <dbReference type="ARBA" id="ARBA00004651"/>
    </source>
</evidence>
<feature type="transmembrane region" description="Helical" evidence="7">
    <location>
        <begin position="194"/>
        <end position="212"/>
    </location>
</feature>
<dbReference type="AlphaFoldDB" id="A0A1J0GH43"/>
<protein>
    <recommendedName>
        <fullName evidence="8">Threonine/serine exporter-like N-terminal domain-containing protein</fullName>
    </recommendedName>
</protein>
<dbReference type="KEGG" id="ceu:A7L45_11645"/>
<evidence type="ECO:0000313" key="10">
    <source>
        <dbReference type="Proteomes" id="UP000182569"/>
    </source>
</evidence>
<evidence type="ECO:0000259" key="8">
    <source>
        <dbReference type="Pfam" id="PF06738"/>
    </source>
</evidence>
<evidence type="ECO:0000313" key="9">
    <source>
        <dbReference type="EMBL" id="APC40682.1"/>
    </source>
</evidence>
<dbReference type="InterPro" id="IPR050539">
    <property type="entry name" value="ThrE_Dicarb/AminoAcid_Exp"/>
</dbReference>
<dbReference type="OrthoDB" id="9813917at2"/>
<reference evidence="10" key="1">
    <citation type="journal article" date="2016" name="Front. Microbiol.">
        <title>Complete Genome Sequence of Clostridium estertheticum DSM 8809, a Microbe Identified in Spoiled Vacuum Packed Beef.</title>
        <authorList>
            <person name="Yu Z."/>
            <person name="Gunn L."/>
            <person name="Brennan E."/>
            <person name="Reid R."/>
            <person name="Wall P.G."/>
            <person name="Gaora O.P."/>
            <person name="Hurley D."/>
            <person name="Bolton D."/>
            <person name="Fanning S."/>
        </authorList>
    </citation>
    <scope>NUCLEOTIDE SEQUENCE [LARGE SCALE GENOMIC DNA]</scope>
    <source>
        <strain evidence="10">DSM 8809</strain>
    </source>
</reference>
<dbReference type="STRING" id="1552.A7L45_11645"/>
<dbReference type="GO" id="GO:0005886">
    <property type="term" value="C:plasma membrane"/>
    <property type="evidence" value="ECO:0007669"/>
    <property type="project" value="UniProtKB-SubCell"/>
</dbReference>
<dbReference type="RefSeq" id="WP_071612972.1">
    <property type="nucleotide sequence ID" value="NZ_CP015756.1"/>
</dbReference>
<proteinExistence type="inferred from homology"/>
<dbReference type="PANTHER" id="PTHR34390">
    <property type="entry name" value="UPF0442 PROTEIN YJJB-RELATED"/>
    <property type="match status" value="1"/>
</dbReference>
<keyword evidence="2" id="KW-1003">Cell membrane</keyword>
<feature type="transmembrane region" description="Helical" evidence="7">
    <location>
        <begin position="232"/>
        <end position="251"/>
    </location>
</feature>
<keyword evidence="5 7" id="KW-0472">Membrane</keyword>
<dbReference type="InterPro" id="IPR010619">
    <property type="entry name" value="ThrE-like_N"/>
</dbReference>
<evidence type="ECO:0000256" key="5">
    <source>
        <dbReference type="ARBA" id="ARBA00023136"/>
    </source>
</evidence>
<dbReference type="GO" id="GO:0022857">
    <property type="term" value="F:transmembrane transporter activity"/>
    <property type="evidence" value="ECO:0007669"/>
    <property type="project" value="InterPro"/>
</dbReference>
<organism evidence="9 10">
    <name type="scientific">Clostridium estertheticum subsp. estertheticum</name>
    <dbReference type="NCBI Taxonomy" id="1552"/>
    <lineage>
        <taxon>Bacteria</taxon>
        <taxon>Bacillati</taxon>
        <taxon>Bacillota</taxon>
        <taxon>Clostridia</taxon>
        <taxon>Eubacteriales</taxon>
        <taxon>Clostridiaceae</taxon>
        <taxon>Clostridium</taxon>
    </lineage>
</organism>
<dbReference type="Pfam" id="PF06738">
    <property type="entry name" value="ThrE"/>
    <property type="match status" value="1"/>
</dbReference>
<evidence type="ECO:0000256" key="6">
    <source>
        <dbReference type="ARBA" id="ARBA00034125"/>
    </source>
</evidence>
<keyword evidence="10" id="KW-1185">Reference proteome</keyword>
<evidence type="ECO:0000256" key="3">
    <source>
        <dbReference type="ARBA" id="ARBA00022692"/>
    </source>
</evidence>
<dbReference type="PANTHER" id="PTHR34390:SF2">
    <property type="entry name" value="SUCCINATE TRANSPORTER SUBUNIT YJJP-RELATED"/>
    <property type="match status" value="1"/>
</dbReference>
<name>A0A1J0GH43_9CLOT</name>